<dbReference type="EMBL" id="VNKQ01000003">
    <property type="protein sequence ID" value="KAG0652326.1"/>
    <property type="molecule type" value="Genomic_DNA"/>
</dbReference>
<keyword evidence="9" id="KW-1185">Reference proteome</keyword>
<dbReference type="OrthoDB" id="1470350at2759"/>
<dbReference type="SUPFAM" id="SSF48264">
    <property type="entry name" value="Cytochrome P450"/>
    <property type="match status" value="1"/>
</dbReference>
<dbReference type="InterPro" id="IPR002401">
    <property type="entry name" value="Cyt_P450_E_grp-I"/>
</dbReference>
<dbReference type="Pfam" id="PF00067">
    <property type="entry name" value="p450"/>
    <property type="match status" value="1"/>
</dbReference>
<evidence type="ECO:0000256" key="1">
    <source>
        <dbReference type="ARBA" id="ARBA00001971"/>
    </source>
</evidence>
<dbReference type="GO" id="GO:0008236">
    <property type="term" value="F:serine-type peptidase activity"/>
    <property type="evidence" value="ECO:0007669"/>
    <property type="project" value="InterPro"/>
</dbReference>
<dbReference type="InterPro" id="IPR001128">
    <property type="entry name" value="Cyt_P450"/>
</dbReference>
<comment type="caution">
    <text evidence="8">The sequence shown here is derived from an EMBL/GenBank/DDBJ whole genome shotgun (WGS) entry which is preliminary data.</text>
</comment>
<dbReference type="GO" id="GO:0016705">
    <property type="term" value="F:oxidoreductase activity, acting on paired donors, with incorporation or reduction of molecular oxygen"/>
    <property type="evidence" value="ECO:0007669"/>
    <property type="project" value="InterPro"/>
</dbReference>
<dbReference type="PROSITE" id="PS00086">
    <property type="entry name" value="CYTOCHROME_P450"/>
    <property type="match status" value="1"/>
</dbReference>
<evidence type="ECO:0000256" key="5">
    <source>
        <dbReference type="PIRSR" id="PIRSR602401-1"/>
    </source>
</evidence>
<evidence type="ECO:0000259" key="7">
    <source>
        <dbReference type="SMART" id="SM00245"/>
    </source>
</evidence>
<dbReference type="CDD" id="cd07563">
    <property type="entry name" value="Peptidase_S41_IRBP"/>
    <property type="match status" value="1"/>
</dbReference>
<dbReference type="Pfam" id="PF03572">
    <property type="entry name" value="Peptidase_S41"/>
    <property type="match status" value="1"/>
</dbReference>
<gene>
    <name evidence="8" type="ORF">D0Z07_1412</name>
</gene>
<feature type="binding site" description="axial binding residue" evidence="5">
    <location>
        <position position="999"/>
    </location>
    <ligand>
        <name>heme</name>
        <dbReference type="ChEBI" id="CHEBI:30413"/>
    </ligand>
    <ligandPart>
        <name>Fe</name>
        <dbReference type="ChEBI" id="CHEBI:18248"/>
    </ligandPart>
</feature>
<keyword evidence="3 5" id="KW-0479">Metal-binding</keyword>
<evidence type="ECO:0000313" key="9">
    <source>
        <dbReference type="Proteomes" id="UP000785200"/>
    </source>
</evidence>
<name>A0A9P6VPQ0_9HELO</name>
<organism evidence="8 9">
    <name type="scientific">Hyphodiscus hymeniophilus</name>
    <dbReference type="NCBI Taxonomy" id="353542"/>
    <lineage>
        <taxon>Eukaryota</taxon>
        <taxon>Fungi</taxon>
        <taxon>Dikarya</taxon>
        <taxon>Ascomycota</taxon>
        <taxon>Pezizomycotina</taxon>
        <taxon>Leotiomycetes</taxon>
        <taxon>Helotiales</taxon>
        <taxon>Hyphodiscaceae</taxon>
        <taxon>Hyphodiscus</taxon>
    </lineage>
</organism>
<dbReference type="GO" id="GO:0006508">
    <property type="term" value="P:proteolysis"/>
    <property type="evidence" value="ECO:0007669"/>
    <property type="project" value="InterPro"/>
</dbReference>
<dbReference type="PRINTS" id="PR00385">
    <property type="entry name" value="P450"/>
</dbReference>
<comment type="similarity">
    <text evidence="2">Belongs to the cytochrome P450 family.</text>
</comment>
<dbReference type="PANTHER" id="PTHR24305:SF166">
    <property type="entry name" value="CYTOCHROME P450 12A4, MITOCHONDRIAL-RELATED"/>
    <property type="match status" value="1"/>
</dbReference>
<dbReference type="GO" id="GO:0020037">
    <property type="term" value="F:heme binding"/>
    <property type="evidence" value="ECO:0007669"/>
    <property type="project" value="InterPro"/>
</dbReference>
<dbReference type="Proteomes" id="UP000785200">
    <property type="component" value="Unassembled WGS sequence"/>
</dbReference>
<dbReference type="InterPro" id="IPR017972">
    <property type="entry name" value="Cyt_P450_CS"/>
</dbReference>
<feature type="domain" description="Tail specific protease" evidence="7">
    <location>
        <begin position="271"/>
        <end position="468"/>
    </location>
</feature>
<reference evidence="8" key="1">
    <citation type="submission" date="2019-07" db="EMBL/GenBank/DDBJ databases">
        <title>Hyphodiscus hymeniophilus genome sequencing and assembly.</title>
        <authorList>
            <person name="Kramer G."/>
            <person name="Nodwell J."/>
        </authorList>
    </citation>
    <scope>NUCLEOTIDE SEQUENCE</scope>
    <source>
        <strain evidence="8">ATCC 34498</strain>
    </source>
</reference>
<dbReference type="SUPFAM" id="SSF52096">
    <property type="entry name" value="ClpP/crotonase"/>
    <property type="match status" value="1"/>
</dbReference>
<evidence type="ECO:0000256" key="3">
    <source>
        <dbReference type="ARBA" id="ARBA00022723"/>
    </source>
</evidence>
<dbReference type="GO" id="GO:0005506">
    <property type="term" value="F:iron ion binding"/>
    <property type="evidence" value="ECO:0007669"/>
    <property type="project" value="InterPro"/>
</dbReference>
<dbReference type="Gene3D" id="3.90.226.10">
    <property type="entry name" value="2-enoyl-CoA Hydratase, Chain A, domain 1"/>
    <property type="match status" value="1"/>
</dbReference>
<dbReference type="Gene3D" id="1.10.630.10">
    <property type="entry name" value="Cytochrome P450"/>
    <property type="match status" value="1"/>
</dbReference>
<evidence type="ECO:0000256" key="4">
    <source>
        <dbReference type="ARBA" id="ARBA00023004"/>
    </source>
</evidence>
<dbReference type="PANTHER" id="PTHR24305">
    <property type="entry name" value="CYTOCHROME P450"/>
    <property type="match status" value="1"/>
</dbReference>
<dbReference type="InterPro" id="IPR050121">
    <property type="entry name" value="Cytochrome_P450_monoxygenase"/>
</dbReference>
<dbReference type="PRINTS" id="PR00463">
    <property type="entry name" value="EP450I"/>
</dbReference>
<evidence type="ECO:0000256" key="2">
    <source>
        <dbReference type="ARBA" id="ARBA00010617"/>
    </source>
</evidence>
<protein>
    <submittedName>
        <fullName evidence="8">Cytochrome P450</fullName>
    </submittedName>
</protein>
<dbReference type="GO" id="GO:0004497">
    <property type="term" value="F:monooxygenase activity"/>
    <property type="evidence" value="ECO:0007669"/>
    <property type="project" value="InterPro"/>
</dbReference>
<dbReference type="AlphaFoldDB" id="A0A9P6VPQ0"/>
<proteinExistence type="inferred from homology"/>
<comment type="cofactor">
    <cofactor evidence="1 5">
        <name>heme</name>
        <dbReference type="ChEBI" id="CHEBI:30413"/>
    </cofactor>
</comment>
<dbReference type="InterPro" id="IPR029045">
    <property type="entry name" value="ClpP/crotonase-like_dom_sf"/>
</dbReference>
<feature type="region of interest" description="Disordered" evidence="6">
    <location>
        <begin position="948"/>
        <end position="970"/>
    </location>
</feature>
<evidence type="ECO:0000313" key="8">
    <source>
        <dbReference type="EMBL" id="KAG0652326.1"/>
    </source>
</evidence>
<dbReference type="InterPro" id="IPR005151">
    <property type="entry name" value="Tail-specific_protease"/>
</dbReference>
<keyword evidence="5" id="KW-0349">Heme</keyword>
<evidence type="ECO:0000256" key="6">
    <source>
        <dbReference type="SAM" id="MobiDB-lite"/>
    </source>
</evidence>
<dbReference type="SMART" id="SM00245">
    <property type="entry name" value="TSPc"/>
    <property type="match status" value="1"/>
</dbReference>
<accession>A0A9P6VPQ0</accession>
<keyword evidence="4 5" id="KW-0408">Iron</keyword>
<sequence>MKLLQAILGLTRLTPDVPHPQQPHLSLDHPASIQFNAWLCAFNTGEKEIITAYHSDLTFPLSVWQAPPGTDALESELQHAEALGGFDVVKIESMDDPSFVVVVATERNDNLQYARFNMSVDVSSPSYPATKFHFNQIVTPLEFILKEDPRRPEYENALKPLTAERRRAVVDGFLTVLEEEFINPSVGVEIKAALEARLANGTYDSIEDNSDFADRLTDDLSGHSRNMFVAFLEPRLELDASDAGPAPQEQLEKFHRMNYGFGNISFDNESVPGRTIATLPINFFLPVVESYGAQYVETRAAVGDIMSSVADADALIIDLRHSLGGVLSTVAFVESYLLEAPRRTLVRVHRNNTVADSYGTLPITGLPAGSKRFGLTKPLFLLTSNNTWRESEQLAYSLQAFNRAQAIIGEGNEATIGMAETVTTAHFVAEETFGKEWWFVGVPTLRPIHSLTGSNWEGVGVKSDHVAGKGHNSAPKQFCEIDSMNTETIQETPLLHEAAAFIGNGYLVITLVEIITPLFRKLPYARDWRWLDLLDRHDNWFRPRLANEKYGDVYMLVGLNGAFLRAANAELIGQIVQRKTDFMKPVEGYKVVDIFGRSIISLEGSEYRRHRRIVAPSFSEKSNKLVFEESLRQAESMMGLWSRQGKNTEKDMRVANTAIDAAILSLHVICAAGFGVPQVWPGESEDKLHGTIVPGFNTAQLSGGHTLPFKESLGFLMKNILWLLALPKWFLERSPFQVHKDVYRAFNETNRYFNELLELKKKQLYLGESDKGTMDLMAPMIKASGEAPSDFDTKIKANASLSKSEIIGNSFIFLFAGHETSANSIHFSIILLAINLASQVRLQADIDKIVGDKPTSDLSYYNDMPRLYNSMVGAVMNEELRLMPVILNVPKVTTGDQVVTVDGREFPVANGTYIQLNIVGTHRNPLYWPHSPSSKTGKSHDLDEFVPERWLTSNTQDEKTQPVEKEDDASVGEASYDSGSLFQPVKHSFIAFSEGARGCPGRRFAQVEITAVLTAIFQKYTVELEVSQWASDEEVARMSLSEKKALYQKAADRADTVLKRCEQRTITLQMLPDDTVPVRFVKRGEERFAGLMG</sequence>
<dbReference type="Gene3D" id="3.30.750.44">
    <property type="match status" value="1"/>
</dbReference>
<dbReference type="InterPro" id="IPR036396">
    <property type="entry name" value="Cyt_P450_sf"/>
</dbReference>